<keyword evidence="2" id="KW-1185">Reference proteome</keyword>
<evidence type="ECO:0000313" key="1">
    <source>
        <dbReference type="EMBL" id="CAG2062559.1"/>
    </source>
</evidence>
<reference evidence="1" key="1">
    <citation type="submission" date="2021-03" db="EMBL/GenBank/DDBJ databases">
        <authorList>
            <person name="Tran Van P."/>
        </authorList>
    </citation>
    <scope>NUCLEOTIDE SEQUENCE</scope>
</reference>
<protein>
    <submittedName>
        <fullName evidence="1">Uncharacterized protein</fullName>
    </submittedName>
</protein>
<evidence type="ECO:0000313" key="2">
    <source>
        <dbReference type="Proteomes" id="UP001153148"/>
    </source>
</evidence>
<gene>
    <name evidence="1" type="ORF">TPAB3V08_LOCUS9510</name>
</gene>
<organism evidence="1 2">
    <name type="scientific">Timema podura</name>
    <name type="common">Walking stick</name>
    <dbReference type="NCBI Taxonomy" id="61482"/>
    <lineage>
        <taxon>Eukaryota</taxon>
        <taxon>Metazoa</taxon>
        <taxon>Ecdysozoa</taxon>
        <taxon>Arthropoda</taxon>
        <taxon>Hexapoda</taxon>
        <taxon>Insecta</taxon>
        <taxon>Pterygota</taxon>
        <taxon>Neoptera</taxon>
        <taxon>Polyneoptera</taxon>
        <taxon>Phasmatodea</taxon>
        <taxon>Timematodea</taxon>
        <taxon>Timematoidea</taxon>
        <taxon>Timematidae</taxon>
        <taxon>Timema</taxon>
    </lineage>
</organism>
<comment type="caution">
    <text evidence="1">The sequence shown here is derived from an EMBL/GenBank/DDBJ whole genome shotgun (WGS) entry which is preliminary data.</text>
</comment>
<sequence>MHFLHSSLSRSTRTYQAFWRSTRTLKQSCTLQ</sequence>
<dbReference type="Proteomes" id="UP001153148">
    <property type="component" value="Unassembled WGS sequence"/>
</dbReference>
<proteinExistence type="predicted"/>
<name>A0ABN7P692_TIMPD</name>
<accession>A0ABN7P692</accession>
<dbReference type="EMBL" id="CAJPIN010020967">
    <property type="protein sequence ID" value="CAG2062559.1"/>
    <property type="molecule type" value="Genomic_DNA"/>
</dbReference>